<accession>A0A6J5T2K3</accession>
<dbReference type="EMBL" id="LR797519">
    <property type="protein sequence ID" value="CAB4221993.1"/>
    <property type="molecule type" value="Genomic_DNA"/>
</dbReference>
<evidence type="ECO:0000313" key="1">
    <source>
        <dbReference type="EMBL" id="CAB4221993.1"/>
    </source>
</evidence>
<reference evidence="1" key="1">
    <citation type="submission" date="2020-05" db="EMBL/GenBank/DDBJ databases">
        <authorList>
            <person name="Chiriac C."/>
            <person name="Salcher M."/>
            <person name="Ghai R."/>
            <person name="Kavagutti S V."/>
        </authorList>
    </citation>
    <scope>NUCLEOTIDE SEQUENCE</scope>
</reference>
<name>A0A6J5T2K3_9CAUD</name>
<proteinExistence type="predicted"/>
<protein>
    <submittedName>
        <fullName evidence="1">Uncharacterized protein</fullName>
    </submittedName>
</protein>
<organism evidence="1">
    <name type="scientific">uncultured Caudovirales phage</name>
    <dbReference type="NCBI Taxonomy" id="2100421"/>
    <lineage>
        <taxon>Viruses</taxon>
        <taxon>Duplodnaviria</taxon>
        <taxon>Heunggongvirae</taxon>
        <taxon>Uroviricota</taxon>
        <taxon>Caudoviricetes</taxon>
        <taxon>Peduoviridae</taxon>
        <taxon>Maltschvirus</taxon>
        <taxon>Maltschvirus maltsch</taxon>
    </lineage>
</organism>
<gene>
    <name evidence="1" type="ORF">UFOVP1649_1</name>
</gene>
<sequence>TDVGTRISMNSASATTITVNTSLFSAGDQVYVVNIGAGVTTITAGTATVTTSGSLALAQYDSGTLYFTATGSAIFFSASASGDVTLTGTQSLTNKTLVSPIVTYSINAQTTTAYVTVASDAGAFITVSNASANTFKIPTNASVAYAVGSTIQVMNIGAGVCTMSAVTPGTTTILSSGAVAASPTLAQYKAAQFVKVSTDAWYCFGGIA</sequence>
<feature type="non-terminal residue" evidence="1">
    <location>
        <position position="1"/>
    </location>
</feature>